<dbReference type="OrthoDB" id="10049903at2759"/>
<feature type="coiled-coil region" evidence="1">
    <location>
        <begin position="85"/>
        <end position="141"/>
    </location>
</feature>
<protein>
    <recommendedName>
        <fullName evidence="4">B box-type domain-containing protein</fullName>
    </recommendedName>
</protein>
<evidence type="ECO:0000256" key="1">
    <source>
        <dbReference type="SAM" id="Coils"/>
    </source>
</evidence>
<evidence type="ECO:0000313" key="2">
    <source>
        <dbReference type="EMBL" id="CAF1434098.1"/>
    </source>
</evidence>
<reference evidence="2" key="1">
    <citation type="submission" date="2021-02" db="EMBL/GenBank/DDBJ databases">
        <authorList>
            <person name="Nowell W R."/>
        </authorList>
    </citation>
    <scope>NUCLEOTIDE SEQUENCE</scope>
</reference>
<dbReference type="EMBL" id="CAJNON010001150">
    <property type="protein sequence ID" value="CAF1434098.1"/>
    <property type="molecule type" value="Genomic_DNA"/>
</dbReference>
<organism evidence="2 3">
    <name type="scientific">Adineta steineri</name>
    <dbReference type="NCBI Taxonomy" id="433720"/>
    <lineage>
        <taxon>Eukaryota</taxon>
        <taxon>Metazoa</taxon>
        <taxon>Spiralia</taxon>
        <taxon>Gnathifera</taxon>
        <taxon>Rotifera</taxon>
        <taxon>Eurotatoria</taxon>
        <taxon>Bdelloidea</taxon>
        <taxon>Adinetida</taxon>
        <taxon>Adinetidae</taxon>
        <taxon>Adineta</taxon>
    </lineage>
</organism>
<gene>
    <name evidence="2" type="ORF">VCS650_LOCUS38485</name>
</gene>
<evidence type="ECO:0008006" key="4">
    <source>
        <dbReference type="Google" id="ProtNLM"/>
    </source>
</evidence>
<dbReference type="Proteomes" id="UP000663891">
    <property type="component" value="Unassembled WGS sequence"/>
</dbReference>
<proteinExistence type="predicted"/>
<dbReference type="AlphaFoldDB" id="A0A815NMK8"/>
<sequence length="346" mass="39927">MTSSSTRKQCEKVDGCKQAGIAHCEGCSQTFCTRHFNDHRYSLNEEMNGIFSDYNDFKSILIEESSNHNIPPAIQQIDDWEKKSIEKIQQKAIELRHELSQLVTAHTESLSTKLQDIAEQLQKAKEQDDFIETDLRQWKKRLDYLRSNIILPSTIFINQHDNITLVHDVSVSLLPTGNELFDSPFGNDVRIEEDGEVAVAVNYITRYTGICGKNFYAVGIQKISLKIENSQNQWTFLGIKSKLTPLQKTSYLSKSIYGWCNKNYIYSNGSYQVNKIGSPILMNTNDVITLFLDCNNRKIVMINENNYLRYELDVDINNCPFPWQLHVILRERNSRIRILAIETISI</sequence>
<keyword evidence="1" id="KW-0175">Coiled coil</keyword>
<evidence type="ECO:0000313" key="3">
    <source>
        <dbReference type="Proteomes" id="UP000663891"/>
    </source>
</evidence>
<accession>A0A815NMK8</accession>
<name>A0A815NMK8_9BILA</name>
<comment type="caution">
    <text evidence="2">The sequence shown here is derived from an EMBL/GenBank/DDBJ whole genome shotgun (WGS) entry which is preliminary data.</text>
</comment>